<dbReference type="CDD" id="cd19049">
    <property type="entry name" value="LGIC_TM_anion"/>
    <property type="match status" value="1"/>
</dbReference>
<accession>A0A3P7J6I2</accession>
<proteinExistence type="predicted"/>
<dbReference type="Pfam" id="PF02932">
    <property type="entry name" value="Neur_chan_memb"/>
    <property type="match status" value="1"/>
</dbReference>
<evidence type="ECO:0000259" key="13">
    <source>
        <dbReference type="Pfam" id="PF02931"/>
    </source>
</evidence>
<dbReference type="InterPro" id="IPR038050">
    <property type="entry name" value="Neuro_actylchol_rec"/>
</dbReference>
<organism evidence="15 16">
    <name type="scientific">Strongylus vulgaris</name>
    <name type="common">Blood worm</name>
    <dbReference type="NCBI Taxonomy" id="40348"/>
    <lineage>
        <taxon>Eukaryota</taxon>
        <taxon>Metazoa</taxon>
        <taxon>Ecdysozoa</taxon>
        <taxon>Nematoda</taxon>
        <taxon>Chromadorea</taxon>
        <taxon>Rhabditida</taxon>
        <taxon>Rhabditina</taxon>
        <taxon>Rhabditomorpha</taxon>
        <taxon>Strongyloidea</taxon>
        <taxon>Strongylidae</taxon>
        <taxon>Strongylus</taxon>
    </lineage>
</organism>
<evidence type="ECO:0000256" key="4">
    <source>
        <dbReference type="ARBA" id="ARBA00022475"/>
    </source>
</evidence>
<dbReference type="SUPFAM" id="SSF90112">
    <property type="entry name" value="Neurotransmitter-gated ion-channel transmembrane pore"/>
    <property type="match status" value="1"/>
</dbReference>
<evidence type="ECO:0000256" key="3">
    <source>
        <dbReference type="ARBA" id="ARBA00022448"/>
    </source>
</evidence>
<feature type="domain" description="Neurotransmitter-gated ion-channel transmembrane" evidence="14">
    <location>
        <begin position="314"/>
        <end position="446"/>
    </location>
</feature>
<dbReference type="GO" id="GO:0004888">
    <property type="term" value="F:transmembrane signaling receptor activity"/>
    <property type="evidence" value="ECO:0007669"/>
    <property type="project" value="InterPro"/>
</dbReference>
<feature type="domain" description="Neurotransmitter-gated ion-channel ligand-binding" evidence="13">
    <location>
        <begin position="57"/>
        <end position="269"/>
    </location>
</feature>
<keyword evidence="9 11" id="KW-0472">Membrane</keyword>
<dbReference type="OrthoDB" id="442503at2759"/>
<feature type="transmembrane region" description="Helical" evidence="11">
    <location>
        <begin position="359"/>
        <end position="380"/>
    </location>
</feature>
<evidence type="ECO:0000259" key="14">
    <source>
        <dbReference type="Pfam" id="PF02932"/>
    </source>
</evidence>
<keyword evidence="6 12" id="KW-0732">Signal</keyword>
<dbReference type="Proteomes" id="UP000270094">
    <property type="component" value="Unassembled WGS sequence"/>
</dbReference>
<dbReference type="EMBL" id="UYYB01095373">
    <property type="protein sequence ID" value="VDM75469.1"/>
    <property type="molecule type" value="Genomic_DNA"/>
</dbReference>
<keyword evidence="5 11" id="KW-0812">Transmembrane</keyword>
<keyword evidence="3" id="KW-0813">Transport</keyword>
<dbReference type="CDD" id="cd18990">
    <property type="entry name" value="LGIC_ECD_GABAAR"/>
    <property type="match status" value="1"/>
</dbReference>
<dbReference type="InterPro" id="IPR036734">
    <property type="entry name" value="Neur_chan_lig-bd_sf"/>
</dbReference>
<dbReference type="InterPro" id="IPR036719">
    <property type="entry name" value="Neuro-gated_channel_TM_sf"/>
</dbReference>
<dbReference type="PANTHER" id="PTHR18945">
    <property type="entry name" value="NEUROTRANSMITTER GATED ION CHANNEL"/>
    <property type="match status" value="1"/>
</dbReference>
<keyword evidence="7 11" id="KW-1133">Transmembrane helix</keyword>
<dbReference type="GO" id="GO:0005230">
    <property type="term" value="F:extracellular ligand-gated monoatomic ion channel activity"/>
    <property type="evidence" value="ECO:0007669"/>
    <property type="project" value="InterPro"/>
</dbReference>
<dbReference type="InterPro" id="IPR006028">
    <property type="entry name" value="GABAA/Glycine_rcpt"/>
</dbReference>
<reference evidence="15 16" key="1">
    <citation type="submission" date="2018-11" db="EMBL/GenBank/DDBJ databases">
        <authorList>
            <consortium name="Pathogen Informatics"/>
        </authorList>
    </citation>
    <scope>NUCLEOTIDE SEQUENCE [LARGE SCALE GENOMIC DNA]</scope>
</reference>
<evidence type="ECO:0000256" key="2">
    <source>
        <dbReference type="ARBA" id="ARBA00004236"/>
    </source>
</evidence>
<dbReference type="PRINTS" id="PR00252">
    <property type="entry name" value="NRIONCHANNEL"/>
</dbReference>
<keyword evidence="4" id="KW-1003">Cell membrane</keyword>
<name>A0A3P7J6I2_STRVU</name>
<feature type="chain" id="PRO_5018256196" evidence="12">
    <location>
        <begin position="19"/>
        <end position="504"/>
    </location>
</feature>
<protein>
    <submittedName>
        <fullName evidence="15">Uncharacterized protein</fullName>
    </submittedName>
</protein>
<evidence type="ECO:0000256" key="12">
    <source>
        <dbReference type="SAM" id="SignalP"/>
    </source>
</evidence>
<feature type="signal peptide" evidence="12">
    <location>
        <begin position="1"/>
        <end position="18"/>
    </location>
</feature>
<evidence type="ECO:0000313" key="15">
    <source>
        <dbReference type="EMBL" id="VDM75469.1"/>
    </source>
</evidence>
<dbReference type="PRINTS" id="PR00253">
    <property type="entry name" value="GABAARECEPTR"/>
</dbReference>
<feature type="transmembrane region" description="Helical" evidence="11">
    <location>
        <begin position="471"/>
        <end position="493"/>
    </location>
</feature>
<dbReference type="GO" id="GO:0005886">
    <property type="term" value="C:plasma membrane"/>
    <property type="evidence" value="ECO:0007669"/>
    <property type="project" value="UniProtKB-SubCell"/>
</dbReference>
<gene>
    <name evidence="15" type="ORF">SVUK_LOCUS10467</name>
</gene>
<evidence type="ECO:0000256" key="7">
    <source>
        <dbReference type="ARBA" id="ARBA00022989"/>
    </source>
</evidence>
<evidence type="ECO:0000256" key="8">
    <source>
        <dbReference type="ARBA" id="ARBA00023065"/>
    </source>
</evidence>
<evidence type="ECO:0000313" key="16">
    <source>
        <dbReference type="Proteomes" id="UP000270094"/>
    </source>
</evidence>
<dbReference type="AlphaFoldDB" id="A0A3P7J6I2"/>
<sequence>MLPLPLSVIFSVIQMASLQCSKSGMTPSEIVDALMANYSRELLRDGILVSSRSEIPQPQPVPVQVEVTVQDIMELSVLSNSFSADIWFSSIWHDQRLAFDHLDSCRANMSFDDKFEKVTKSSTLIEQVFTLSWSKYLLPYEKSDRGHMLWSPNVCIVNTKSTTVHMSPKPNVLLMLMPNGTIWLNYRVKVESPCSMNLERFPIDQQVFESYSYNTATVKIDWMPVAITVLDDISLPDFDLAGIRTFKHTESYKAGEWYRLTVELRFKRRYGFYLLQFRSGLSSKISCKKPKPPKKISKSFSSPTSIFTSLSLRMYFPTYISVFISWIAFCIDTKALPARIFGNIIRSLPPVSYIKAIDIWMFTCVAFIFASLLELAFVAYQDKKLLLKSNRSGNTLYAILSFMKYFDPMAGTDSPKMQHPERHIEHSKTDDAMMLNFESTDASTLEKELVKQRRSNYLKRRRRILDFGSRVDRISFFVFPTSFLAFNVFYWGFYLQEEPTPTIA</sequence>
<comment type="subcellular location">
    <subcellularLocation>
        <location evidence="2">Cell membrane</location>
    </subcellularLocation>
    <subcellularLocation>
        <location evidence="1">Membrane</location>
        <topology evidence="1">Multi-pass membrane protein</topology>
    </subcellularLocation>
</comment>
<dbReference type="Pfam" id="PF02931">
    <property type="entry name" value="Neur_chan_LBD"/>
    <property type="match status" value="1"/>
</dbReference>
<dbReference type="InterPro" id="IPR006202">
    <property type="entry name" value="Neur_chan_lig-bd"/>
</dbReference>
<evidence type="ECO:0000256" key="6">
    <source>
        <dbReference type="ARBA" id="ARBA00022729"/>
    </source>
</evidence>
<evidence type="ECO:0000256" key="10">
    <source>
        <dbReference type="ARBA" id="ARBA00023303"/>
    </source>
</evidence>
<keyword evidence="10" id="KW-0407">Ion channel</keyword>
<dbReference type="Gene3D" id="1.20.58.390">
    <property type="entry name" value="Neurotransmitter-gated ion-channel transmembrane domain"/>
    <property type="match status" value="1"/>
</dbReference>
<evidence type="ECO:0000256" key="1">
    <source>
        <dbReference type="ARBA" id="ARBA00004141"/>
    </source>
</evidence>
<keyword evidence="16" id="KW-1185">Reference proteome</keyword>
<evidence type="ECO:0000256" key="9">
    <source>
        <dbReference type="ARBA" id="ARBA00023136"/>
    </source>
</evidence>
<keyword evidence="8" id="KW-0406">Ion transport</keyword>
<dbReference type="SUPFAM" id="SSF63712">
    <property type="entry name" value="Nicotinic receptor ligand binding domain-like"/>
    <property type="match status" value="2"/>
</dbReference>
<evidence type="ECO:0000256" key="11">
    <source>
        <dbReference type="SAM" id="Phobius"/>
    </source>
</evidence>
<dbReference type="Gene3D" id="2.70.170.10">
    <property type="entry name" value="Neurotransmitter-gated ion-channel ligand-binding domain"/>
    <property type="match status" value="1"/>
</dbReference>
<evidence type="ECO:0000256" key="5">
    <source>
        <dbReference type="ARBA" id="ARBA00022692"/>
    </source>
</evidence>
<dbReference type="InterPro" id="IPR006201">
    <property type="entry name" value="Neur_channel"/>
</dbReference>
<dbReference type="InterPro" id="IPR006029">
    <property type="entry name" value="Neurotrans-gated_channel_TM"/>
</dbReference>